<comment type="caution">
    <text evidence="2">The sequence shown here is derived from an EMBL/GenBank/DDBJ whole genome shotgun (WGS) entry which is preliminary data.</text>
</comment>
<dbReference type="OrthoDB" id="2501782at2759"/>
<reference evidence="2 3" key="1">
    <citation type="submission" date="2015-08" db="EMBL/GenBank/DDBJ databases">
        <title>Next Generation Sequencing and Analysis of the Genome of Puccinia sorghi L Schw, the Causal Agent of Maize Common Rust.</title>
        <authorList>
            <person name="Rochi L."/>
            <person name="Burguener G."/>
            <person name="Darino M."/>
            <person name="Turjanski A."/>
            <person name="Kreff E."/>
            <person name="Dieguez M.J."/>
            <person name="Sacco F."/>
        </authorList>
    </citation>
    <scope>NUCLEOTIDE SEQUENCE [LARGE SCALE GENOMIC DNA]</scope>
    <source>
        <strain evidence="2 3">RO10H11247</strain>
    </source>
</reference>
<proteinExistence type="predicted"/>
<feature type="compositionally biased region" description="Basic and acidic residues" evidence="1">
    <location>
        <begin position="200"/>
        <end position="214"/>
    </location>
</feature>
<name>A0A0L6UYU1_9BASI</name>
<dbReference type="AlphaFoldDB" id="A0A0L6UYU1"/>
<feature type="compositionally biased region" description="Polar residues" evidence="1">
    <location>
        <begin position="1"/>
        <end position="14"/>
    </location>
</feature>
<gene>
    <name evidence="2" type="ORF">VP01_3258g2</name>
</gene>
<feature type="region of interest" description="Disordered" evidence="1">
    <location>
        <begin position="1"/>
        <end position="39"/>
    </location>
</feature>
<dbReference type="EMBL" id="LAVV01008233">
    <property type="protein sequence ID" value="KNZ53382.1"/>
    <property type="molecule type" value="Genomic_DNA"/>
</dbReference>
<dbReference type="VEuPathDB" id="FungiDB:VP01_3258g2"/>
<feature type="region of interest" description="Disordered" evidence="1">
    <location>
        <begin position="181"/>
        <end position="214"/>
    </location>
</feature>
<sequence length="214" mass="24168">MTISESTPGSWQSTGRRRTDFPPSNPPGERRNLEGLVGSLTEQAANQYYRIQNLFRSAEEQDEETQEMIRDSAQAQTEERGPTSPSTQAAKRLFRAPSHSDPLKSRLQAIEETVERIVSGLKPFHSHRLAKLEGMHPPASEGIRFRAPDTPLSNYPESLGIHSEVQSLSNRLEVMEARYANKEKNKSKAKPKINKLARFMGRDDQEGSNKRPRT</sequence>
<protein>
    <submittedName>
        <fullName evidence="2">Uncharacterized protein</fullName>
    </submittedName>
</protein>
<accession>A0A0L6UYU1</accession>
<evidence type="ECO:0000313" key="2">
    <source>
        <dbReference type="EMBL" id="KNZ53382.1"/>
    </source>
</evidence>
<keyword evidence="3" id="KW-1185">Reference proteome</keyword>
<organism evidence="2 3">
    <name type="scientific">Puccinia sorghi</name>
    <dbReference type="NCBI Taxonomy" id="27349"/>
    <lineage>
        <taxon>Eukaryota</taxon>
        <taxon>Fungi</taxon>
        <taxon>Dikarya</taxon>
        <taxon>Basidiomycota</taxon>
        <taxon>Pucciniomycotina</taxon>
        <taxon>Pucciniomycetes</taxon>
        <taxon>Pucciniales</taxon>
        <taxon>Pucciniaceae</taxon>
        <taxon>Puccinia</taxon>
    </lineage>
</organism>
<evidence type="ECO:0000313" key="3">
    <source>
        <dbReference type="Proteomes" id="UP000037035"/>
    </source>
</evidence>
<dbReference type="Proteomes" id="UP000037035">
    <property type="component" value="Unassembled WGS sequence"/>
</dbReference>
<evidence type="ECO:0000256" key="1">
    <source>
        <dbReference type="SAM" id="MobiDB-lite"/>
    </source>
</evidence>
<feature type="region of interest" description="Disordered" evidence="1">
    <location>
        <begin position="56"/>
        <end position="103"/>
    </location>
</feature>